<organism evidence="3 4">
    <name type="scientific">Cirrhinus molitorella</name>
    <name type="common">mud carp</name>
    <dbReference type="NCBI Taxonomy" id="172907"/>
    <lineage>
        <taxon>Eukaryota</taxon>
        <taxon>Metazoa</taxon>
        <taxon>Chordata</taxon>
        <taxon>Craniata</taxon>
        <taxon>Vertebrata</taxon>
        <taxon>Euteleostomi</taxon>
        <taxon>Actinopterygii</taxon>
        <taxon>Neopterygii</taxon>
        <taxon>Teleostei</taxon>
        <taxon>Ostariophysi</taxon>
        <taxon>Cypriniformes</taxon>
        <taxon>Cyprinidae</taxon>
        <taxon>Labeoninae</taxon>
        <taxon>Labeonini</taxon>
        <taxon>Cirrhinus</taxon>
    </lineage>
</organism>
<gene>
    <name evidence="3" type="ORF">QQF64_023616</name>
</gene>
<keyword evidence="1" id="KW-0812">Transmembrane</keyword>
<dbReference type="Gene3D" id="3.30.70.270">
    <property type="match status" value="1"/>
</dbReference>
<dbReference type="Proteomes" id="UP001558613">
    <property type="component" value="Unassembled WGS sequence"/>
</dbReference>
<dbReference type="InterPro" id="IPR036397">
    <property type="entry name" value="RNaseH_sf"/>
</dbReference>
<proteinExistence type="predicted"/>
<keyword evidence="1" id="KW-0472">Membrane</keyword>
<dbReference type="PANTHER" id="PTHR10424">
    <property type="entry name" value="VIRAL ENVELOPE PROTEIN"/>
    <property type="match status" value="1"/>
</dbReference>
<dbReference type="EMBL" id="JAYMGO010000003">
    <property type="protein sequence ID" value="KAL1276943.1"/>
    <property type="molecule type" value="Genomic_DNA"/>
</dbReference>
<evidence type="ECO:0000313" key="3">
    <source>
        <dbReference type="EMBL" id="KAL1276943.1"/>
    </source>
</evidence>
<evidence type="ECO:0000313" key="4">
    <source>
        <dbReference type="Proteomes" id="UP001558613"/>
    </source>
</evidence>
<dbReference type="InterPro" id="IPR043128">
    <property type="entry name" value="Rev_trsase/Diguanyl_cyclase"/>
</dbReference>
<dbReference type="SUPFAM" id="SSF53098">
    <property type="entry name" value="Ribonuclease H-like"/>
    <property type="match status" value="1"/>
</dbReference>
<name>A0ABR3NIX6_9TELE</name>
<evidence type="ECO:0000259" key="2">
    <source>
        <dbReference type="PROSITE" id="PS50994"/>
    </source>
</evidence>
<dbReference type="SUPFAM" id="SSF56672">
    <property type="entry name" value="DNA/RNA polymerases"/>
    <property type="match status" value="1"/>
</dbReference>
<keyword evidence="1" id="KW-1133">Transmembrane helix</keyword>
<protein>
    <recommendedName>
        <fullName evidence="2">Integrase catalytic domain-containing protein</fullName>
    </recommendedName>
</protein>
<accession>A0ABR3NIX6</accession>
<dbReference type="InterPro" id="IPR012337">
    <property type="entry name" value="RNaseH-like_sf"/>
</dbReference>
<dbReference type="InterPro" id="IPR018154">
    <property type="entry name" value="TLV/ENV_coat_polyprotein"/>
</dbReference>
<keyword evidence="4" id="KW-1185">Reference proteome</keyword>
<comment type="caution">
    <text evidence="3">The sequence shown here is derived from an EMBL/GenBank/DDBJ whole genome shotgun (WGS) entry which is preliminary data.</text>
</comment>
<dbReference type="Gene3D" id="1.10.287.210">
    <property type="match status" value="1"/>
</dbReference>
<dbReference type="InterPro" id="IPR001584">
    <property type="entry name" value="Integrase_cat-core"/>
</dbReference>
<dbReference type="Gene3D" id="3.30.420.10">
    <property type="entry name" value="Ribonuclease H-like superfamily/Ribonuclease H"/>
    <property type="match status" value="1"/>
</dbReference>
<dbReference type="SUPFAM" id="SSF58069">
    <property type="entry name" value="Virus ectodomain"/>
    <property type="match status" value="1"/>
</dbReference>
<feature type="transmembrane region" description="Helical" evidence="1">
    <location>
        <begin position="683"/>
        <end position="704"/>
    </location>
</feature>
<dbReference type="Pfam" id="PF00429">
    <property type="entry name" value="TLV_coat"/>
    <property type="match status" value="1"/>
</dbReference>
<dbReference type="InterPro" id="IPR043502">
    <property type="entry name" value="DNA/RNA_pol_sf"/>
</dbReference>
<evidence type="ECO:0000256" key="1">
    <source>
        <dbReference type="SAM" id="Phobius"/>
    </source>
</evidence>
<reference evidence="3 4" key="1">
    <citation type="submission" date="2023-09" db="EMBL/GenBank/DDBJ databases">
        <authorList>
            <person name="Wang M."/>
        </authorList>
    </citation>
    <scope>NUCLEOTIDE SEQUENCE [LARGE SCALE GENOMIC DNA]</scope>
    <source>
        <strain evidence="3">GT-2023</strain>
        <tissue evidence="3">Liver</tissue>
    </source>
</reference>
<dbReference type="PROSITE" id="PS50994">
    <property type="entry name" value="INTEGRASE"/>
    <property type="match status" value="1"/>
</dbReference>
<feature type="domain" description="Integrase catalytic" evidence="2">
    <location>
        <begin position="1"/>
        <end position="185"/>
    </location>
</feature>
<sequence>MQNSPTWYHQAVRRDLCDPECPVKQSTMIQYVDDILVGSTDHEYSTEDNSAPESIVALYKDAPLYEAWTWLDKGATVDSSGCWTKGGKWGLPDSIDSDQGTHFTGQVVKEVTKMLKIKWNLHCPYRPQASAQVERANRVIKTRLSKMHQEGIPWVEALPAVLCSMRASPNRTVGLSPHEIITGRPMQMPGVIDLRNADVHIASDALISYCENLTKAVKSARERVESCWQTPPEGGHTIIPGQWIPLDGCPETHTHQLSHLRMKPQPLKDKRPAAELAVTEDRTKKKIHNADNHIRELQSSSNMIKIAILVIIMDIAQSADSRNNIFLELMNMSRNALFAGKNICMPHPPSVRAGIPWVAHPISNCDTCTLFQVHTSGIYNKSTCHNIITPPAYPCCTPGLPSCNLTSATPIMTDLLLPRTFSWCMENYAPASTPLGEIPRERCSFVIEMRSESHVDITPSAGIEEKDVEECLHRTSSLKKLFAVNQWCMIPPPTGTFWLCGTSVYNILPSQFNGRCTLVYVLPAIRENTHSTPRSPHLYNSAPTMNKEDGCIPGLTCAQTWWSRTFGALIPFYGVIQALDQVRSLSNSVQKLANDTAFALGNITDTLSSHKMMILQNRVALDYILASQGGACTIIGPECCTGLVDPTEDLNKIQQDIIDLSTKLHQMTEDNSSWFGKLLGKPWLWIKEIAVLLSFLLLVYYLCVHSIKCFIQQMTHAHHKETTVPTIKDYYP</sequence>